<evidence type="ECO:0000256" key="1">
    <source>
        <dbReference type="ARBA" id="ARBA00005711"/>
    </source>
</evidence>
<feature type="domain" description="Remorin C-terminal" evidence="4">
    <location>
        <begin position="339"/>
        <end position="432"/>
    </location>
</feature>
<evidence type="ECO:0000313" key="6">
    <source>
        <dbReference type="Proteomes" id="UP001152484"/>
    </source>
</evidence>
<sequence>MAIPSPPTPLSSIQPTHISLRTTENIRLYIPIVVHISEVPRMEISSSKFIEHPPPLFLSQMEERLEGYNNGNPFLERFPIAAAQRSQLAKKSVEAAPSTPGRPIFSFSVGNFSRKSVPSKWDDAEKWVVNGSSCHDSPSTAHNHGFKPPEWLRSSKHCNGVKPQEAAREPEDGDDEMHSYMASNGKSSKPDVLFKDNFTRELGSMKDKPMNCCATSEVVHPEVVNLRDIGTSMTPIGSSAPSKCHTPVMILSPAGHNTPADRSGPLGPSSSSSASTTDIMMQLQESHLAKLQLGMTQHDSTVTSNWSTREEEEDDVSKSLRHFEASNECQGVSIPKPREAWDEEASKCCLRYQREEAQIQAWVNLQMAKAEAQSKKLEVKIQRMISKKEEKLMKRIAIVQRKAEELRSAAQLQHSEQMQKVSERAKKTTANRLRPPQNINMSSSSRGGPTCCSCFPCNSHYYL</sequence>
<proteinExistence type="inferred from homology"/>
<dbReference type="Proteomes" id="UP001152484">
    <property type="component" value="Unassembled WGS sequence"/>
</dbReference>
<comment type="similarity">
    <text evidence="1">Belongs to the remorin family.</text>
</comment>
<dbReference type="PANTHER" id="PTHR31471:SF3">
    <property type="entry name" value="OS11G0616300 PROTEIN"/>
    <property type="match status" value="1"/>
</dbReference>
<dbReference type="EMBL" id="CAMAPE010000010">
    <property type="protein sequence ID" value="CAH9076953.1"/>
    <property type="molecule type" value="Genomic_DNA"/>
</dbReference>
<keyword evidence="6" id="KW-1185">Reference proteome</keyword>
<dbReference type="PANTHER" id="PTHR31471">
    <property type="entry name" value="OS02G0116800 PROTEIN"/>
    <property type="match status" value="1"/>
</dbReference>
<feature type="region of interest" description="Disordered" evidence="3">
    <location>
        <begin position="253"/>
        <end position="276"/>
    </location>
</feature>
<gene>
    <name evidence="5" type="ORF">CEURO_LOCUS6124</name>
</gene>
<evidence type="ECO:0000256" key="2">
    <source>
        <dbReference type="SAM" id="Coils"/>
    </source>
</evidence>
<evidence type="ECO:0000259" key="4">
    <source>
        <dbReference type="Pfam" id="PF03763"/>
    </source>
</evidence>
<accession>A0A9P0YVT2</accession>
<reference evidence="5" key="1">
    <citation type="submission" date="2022-07" db="EMBL/GenBank/DDBJ databases">
        <authorList>
            <person name="Macas J."/>
            <person name="Novak P."/>
            <person name="Neumann P."/>
        </authorList>
    </citation>
    <scope>NUCLEOTIDE SEQUENCE</scope>
</reference>
<name>A0A9P0YVT2_CUSEU</name>
<dbReference type="AlphaFoldDB" id="A0A9P0YVT2"/>
<comment type="caution">
    <text evidence="5">The sequence shown here is derived from an EMBL/GenBank/DDBJ whole genome shotgun (WGS) entry which is preliminary data.</text>
</comment>
<dbReference type="InterPro" id="IPR005516">
    <property type="entry name" value="Remorin_C"/>
</dbReference>
<feature type="compositionally biased region" description="Polar residues" evidence="3">
    <location>
        <begin position="410"/>
        <end position="420"/>
    </location>
</feature>
<feature type="compositionally biased region" description="Low complexity" evidence="3">
    <location>
        <begin position="263"/>
        <end position="275"/>
    </location>
</feature>
<feature type="coiled-coil region" evidence="2">
    <location>
        <begin position="367"/>
        <end position="409"/>
    </location>
</feature>
<evidence type="ECO:0000256" key="3">
    <source>
        <dbReference type="SAM" id="MobiDB-lite"/>
    </source>
</evidence>
<organism evidence="5 6">
    <name type="scientific">Cuscuta europaea</name>
    <name type="common">European dodder</name>
    <dbReference type="NCBI Taxonomy" id="41803"/>
    <lineage>
        <taxon>Eukaryota</taxon>
        <taxon>Viridiplantae</taxon>
        <taxon>Streptophyta</taxon>
        <taxon>Embryophyta</taxon>
        <taxon>Tracheophyta</taxon>
        <taxon>Spermatophyta</taxon>
        <taxon>Magnoliopsida</taxon>
        <taxon>eudicotyledons</taxon>
        <taxon>Gunneridae</taxon>
        <taxon>Pentapetalae</taxon>
        <taxon>asterids</taxon>
        <taxon>lamiids</taxon>
        <taxon>Solanales</taxon>
        <taxon>Convolvulaceae</taxon>
        <taxon>Cuscuteae</taxon>
        <taxon>Cuscuta</taxon>
        <taxon>Cuscuta subgen. Cuscuta</taxon>
    </lineage>
</organism>
<feature type="region of interest" description="Disordered" evidence="3">
    <location>
        <begin position="134"/>
        <end position="192"/>
    </location>
</feature>
<keyword evidence="2" id="KW-0175">Coiled coil</keyword>
<feature type="region of interest" description="Disordered" evidence="3">
    <location>
        <begin position="410"/>
        <end position="429"/>
    </location>
</feature>
<dbReference type="OrthoDB" id="431557at2759"/>
<evidence type="ECO:0000313" key="5">
    <source>
        <dbReference type="EMBL" id="CAH9076953.1"/>
    </source>
</evidence>
<protein>
    <recommendedName>
        <fullName evidence="4">Remorin C-terminal domain-containing protein</fullName>
    </recommendedName>
</protein>
<dbReference type="Pfam" id="PF03763">
    <property type="entry name" value="Remorin_C"/>
    <property type="match status" value="1"/>
</dbReference>